<proteinExistence type="predicted"/>
<dbReference type="AlphaFoldDB" id="A0A8K0CUP7"/>
<dbReference type="PROSITE" id="PS51257">
    <property type="entry name" value="PROKAR_LIPOPROTEIN"/>
    <property type="match status" value="1"/>
</dbReference>
<comment type="caution">
    <text evidence="2">The sequence shown here is derived from an EMBL/GenBank/DDBJ whole genome shotgun (WGS) entry which is preliminary data.</text>
</comment>
<evidence type="ECO:0000313" key="3">
    <source>
        <dbReference type="Proteomes" id="UP000801492"/>
    </source>
</evidence>
<protein>
    <submittedName>
        <fullName evidence="2">Uncharacterized protein</fullName>
    </submittedName>
</protein>
<accession>A0A8K0CUP7</accession>
<keyword evidence="1" id="KW-0732">Signal</keyword>
<reference evidence="2" key="1">
    <citation type="submission" date="2019-08" db="EMBL/GenBank/DDBJ databases">
        <title>The genome of the North American firefly Photinus pyralis.</title>
        <authorList>
            <consortium name="Photinus pyralis genome working group"/>
            <person name="Fallon T.R."/>
            <person name="Sander Lower S.E."/>
            <person name="Weng J.-K."/>
        </authorList>
    </citation>
    <scope>NUCLEOTIDE SEQUENCE</scope>
    <source>
        <strain evidence="2">TRF0915ILg1</strain>
        <tissue evidence="2">Whole body</tissue>
    </source>
</reference>
<dbReference type="Proteomes" id="UP000801492">
    <property type="component" value="Unassembled WGS sequence"/>
</dbReference>
<sequence length="112" mass="12772">MGVKLNHYLPLKIKIIMMLLLILVSCSALLNAYPASSVDDRFPEREQYINSPGAHQLASWLTLQMRRNEYPSQQQELPVIPYRVSGIQGKRNSELTNSMMGIPRNMIDNGKK</sequence>
<dbReference type="EMBL" id="VTPC01061437">
    <property type="protein sequence ID" value="KAF2889870.1"/>
    <property type="molecule type" value="Genomic_DNA"/>
</dbReference>
<organism evidence="2 3">
    <name type="scientific">Ignelater luminosus</name>
    <name type="common">Cucubano</name>
    <name type="synonym">Pyrophorus luminosus</name>
    <dbReference type="NCBI Taxonomy" id="2038154"/>
    <lineage>
        <taxon>Eukaryota</taxon>
        <taxon>Metazoa</taxon>
        <taxon>Ecdysozoa</taxon>
        <taxon>Arthropoda</taxon>
        <taxon>Hexapoda</taxon>
        <taxon>Insecta</taxon>
        <taxon>Pterygota</taxon>
        <taxon>Neoptera</taxon>
        <taxon>Endopterygota</taxon>
        <taxon>Coleoptera</taxon>
        <taxon>Polyphaga</taxon>
        <taxon>Elateriformia</taxon>
        <taxon>Elateroidea</taxon>
        <taxon>Elateridae</taxon>
        <taxon>Agrypninae</taxon>
        <taxon>Pyrophorini</taxon>
        <taxon>Ignelater</taxon>
    </lineage>
</organism>
<dbReference type="OrthoDB" id="8178425at2759"/>
<evidence type="ECO:0000313" key="2">
    <source>
        <dbReference type="EMBL" id="KAF2889870.1"/>
    </source>
</evidence>
<feature type="signal peptide" evidence="1">
    <location>
        <begin position="1"/>
        <end position="32"/>
    </location>
</feature>
<gene>
    <name evidence="2" type="ORF">ILUMI_16303</name>
</gene>
<evidence type="ECO:0000256" key="1">
    <source>
        <dbReference type="SAM" id="SignalP"/>
    </source>
</evidence>
<feature type="chain" id="PRO_5035430073" evidence="1">
    <location>
        <begin position="33"/>
        <end position="112"/>
    </location>
</feature>
<name>A0A8K0CUP7_IGNLU</name>
<keyword evidence="3" id="KW-1185">Reference proteome</keyword>